<name>A0A812TGQ5_9DINO</name>
<feature type="domain" description="RanBP2-type" evidence="6">
    <location>
        <begin position="283"/>
        <end position="312"/>
    </location>
</feature>
<dbReference type="GO" id="GO:0003729">
    <property type="term" value="F:mRNA binding"/>
    <property type="evidence" value="ECO:0007669"/>
    <property type="project" value="TreeGrafter"/>
</dbReference>
<feature type="domain" description="RanBP2-type" evidence="6">
    <location>
        <begin position="163"/>
        <end position="192"/>
    </location>
</feature>
<feature type="domain" description="RanBP2-type" evidence="6">
    <location>
        <begin position="219"/>
        <end position="248"/>
    </location>
</feature>
<organism evidence="7 8">
    <name type="scientific">Symbiodinium natans</name>
    <dbReference type="NCBI Taxonomy" id="878477"/>
    <lineage>
        <taxon>Eukaryota</taxon>
        <taxon>Sar</taxon>
        <taxon>Alveolata</taxon>
        <taxon>Dinophyceae</taxon>
        <taxon>Suessiales</taxon>
        <taxon>Symbiodiniaceae</taxon>
        <taxon>Symbiodinium</taxon>
    </lineage>
</organism>
<feature type="region of interest" description="Disordered" evidence="5">
    <location>
        <begin position="31"/>
        <end position="52"/>
    </location>
</feature>
<dbReference type="SMART" id="SM00547">
    <property type="entry name" value="ZnF_RBZ"/>
    <property type="match status" value="6"/>
</dbReference>
<dbReference type="OrthoDB" id="430695at2759"/>
<dbReference type="SUPFAM" id="SSF90209">
    <property type="entry name" value="Ran binding protein zinc finger-like"/>
    <property type="match status" value="6"/>
</dbReference>
<dbReference type="PROSITE" id="PS50199">
    <property type="entry name" value="ZF_RANBP2_2"/>
    <property type="match status" value="6"/>
</dbReference>
<evidence type="ECO:0000256" key="5">
    <source>
        <dbReference type="SAM" id="MobiDB-lite"/>
    </source>
</evidence>
<dbReference type="PANTHER" id="PTHR23111">
    <property type="entry name" value="ZINC FINGER PROTEIN"/>
    <property type="match status" value="1"/>
</dbReference>
<evidence type="ECO:0000256" key="4">
    <source>
        <dbReference type="PROSITE-ProRule" id="PRU00322"/>
    </source>
</evidence>
<dbReference type="InterPro" id="IPR001876">
    <property type="entry name" value="Znf_RanBP2"/>
</dbReference>
<comment type="caution">
    <text evidence="7">The sequence shown here is derived from an EMBL/GenBank/DDBJ whole genome shotgun (WGS) entry which is preliminary data.</text>
</comment>
<keyword evidence="2 4" id="KW-0863">Zinc-finger</keyword>
<accession>A0A812TGQ5</accession>
<proteinExistence type="predicted"/>
<dbReference type="AlphaFoldDB" id="A0A812TGQ5"/>
<evidence type="ECO:0000256" key="2">
    <source>
        <dbReference type="ARBA" id="ARBA00022771"/>
    </source>
</evidence>
<dbReference type="Gene3D" id="4.10.1060.10">
    <property type="entry name" value="Zinc finger, RanBP2-type"/>
    <property type="match status" value="6"/>
</dbReference>
<dbReference type="GO" id="GO:0008270">
    <property type="term" value="F:zinc ion binding"/>
    <property type="evidence" value="ECO:0007669"/>
    <property type="project" value="UniProtKB-KW"/>
</dbReference>
<feature type="domain" description="RanBP2-type" evidence="6">
    <location>
        <begin position="321"/>
        <end position="350"/>
    </location>
</feature>
<feature type="domain" description="RanBP2-type" evidence="6">
    <location>
        <begin position="4"/>
        <end position="33"/>
    </location>
</feature>
<dbReference type="InterPro" id="IPR036443">
    <property type="entry name" value="Znf_RanBP2_sf"/>
</dbReference>
<protein>
    <recommendedName>
        <fullName evidence="6">RanBP2-type domain-containing protein</fullName>
    </recommendedName>
</protein>
<reference evidence="7" key="1">
    <citation type="submission" date="2021-02" db="EMBL/GenBank/DDBJ databases">
        <authorList>
            <person name="Dougan E. K."/>
            <person name="Rhodes N."/>
            <person name="Thang M."/>
            <person name="Chan C."/>
        </authorList>
    </citation>
    <scope>NUCLEOTIDE SEQUENCE</scope>
</reference>
<evidence type="ECO:0000313" key="7">
    <source>
        <dbReference type="EMBL" id="CAE7525985.1"/>
    </source>
</evidence>
<gene>
    <name evidence="7" type="ORF">SNAT2548_LOCUS29442</name>
</gene>
<feature type="domain" description="RanBP2-type" evidence="6">
    <location>
        <begin position="58"/>
        <end position="87"/>
    </location>
</feature>
<keyword evidence="3" id="KW-0862">Zinc</keyword>
<dbReference type="Proteomes" id="UP000604046">
    <property type="component" value="Unassembled WGS sequence"/>
</dbReference>
<evidence type="ECO:0000256" key="3">
    <source>
        <dbReference type="ARBA" id="ARBA00022833"/>
    </source>
</evidence>
<evidence type="ECO:0000313" key="8">
    <source>
        <dbReference type="Proteomes" id="UP000604046"/>
    </source>
</evidence>
<dbReference type="PANTHER" id="PTHR23111:SF40">
    <property type="entry name" value="RNA-BINDING PROTEIN INVOLVED IN HETEROCHROMATIN ASSEMBLY-RELATED"/>
    <property type="match status" value="1"/>
</dbReference>
<evidence type="ECO:0000256" key="1">
    <source>
        <dbReference type="ARBA" id="ARBA00022723"/>
    </source>
</evidence>
<dbReference type="EMBL" id="CAJNDS010002561">
    <property type="protein sequence ID" value="CAE7525985.1"/>
    <property type="molecule type" value="Genomic_DNA"/>
</dbReference>
<keyword evidence="1" id="KW-0479">Metal-binding</keyword>
<sequence length="362" mass="37463">MDFKEGDWHCSQCGDHQFARNATCRKCGAPRDGGGRGGRMMQAVPPPAARGGCGGDYKQGDWTCSDCGDHQFARNASCRKCGAPRPDAGGFGGMAGLGGMPAIGQSQGYKAGGIVGLADVPGAAGIHPQYLEQAANMLGVSISPRGSVASSLPGGAALGAGFKPGDWNCPSCGDHQFGRNETCRKCGTPKPGDVSASQHLAALSQSAPLGGRDNSQDFKPGDWKCPRCGDHQFERNAACRKCGEPKPAQSGGAPQVYGIAGSLLADIQARAVAGGPPMSGGFKPGDWTCAACGDHQFGRNETCRKCGSPKPVLSSNNQAMKPGDWLCPACGDLQFARNEACRKCGASKPDENARSRSPVRRY</sequence>
<evidence type="ECO:0000259" key="6">
    <source>
        <dbReference type="PROSITE" id="PS50199"/>
    </source>
</evidence>
<keyword evidence="8" id="KW-1185">Reference proteome</keyword>